<name>A0A1G2T250_9BACT</name>
<gene>
    <name evidence="1" type="ORF">A2758_02835</name>
</gene>
<proteinExistence type="predicted"/>
<organism evidence="1 2">
    <name type="scientific">Candidatus Zambryskibacteria bacterium RIFCSPHIGHO2_01_FULL_49_18</name>
    <dbReference type="NCBI Taxonomy" id="1802740"/>
    <lineage>
        <taxon>Bacteria</taxon>
        <taxon>Candidatus Zambryskiibacteriota</taxon>
    </lineage>
</organism>
<accession>A0A1G2T250</accession>
<dbReference type="AlphaFoldDB" id="A0A1G2T250"/>
<evidence type="ECO:0000313" key="1">
    <source>
        <dbReference type="EMBL" id="OHA91370.1"/>
    </source>
</evidence>
<sequence>MSKEMISFLGLIAMIMMWGVMNQRVTEDSERRMANLTIRVTIEANFPNVSRLEKDRLFEEYRQKFLEGK</sequence>
<dbReference type="Proteomes" id="UP000178612">
    <property type="component" value="Unassembled WGS sequence"/>
</dbReference>
<comment type="caution">
    <text evidence="1">The sequence shown here is derived from an EMBL/GenBank/DDBJ whole genome shotgun (WGS) entry which is preliminary data.</text>
</comment>
<reference evidence="1 2" key="1">
    <citation type="journal article" date="2016" name="Nat. Commun.">
        <title>Thousands of microbial genomes shed light on interconnected biogeochemical processes in an aquifer system.</title>
        <authorList>
            <person name="Anantharaman K."/>
            <person name="Brown C.T."/>
            <person name="Hug L.A."/>
            <person name="Sharon I."/>
            <person name="Castelle C.J."/>
            <person name="Probst A.J."/>
            <person name="Thomas B.C."/>
            <person name="Singh A."/>
            <person name="Wilkins M.J."/>
            <person name="Karaoz U."/>
            <person name="Brodie E.L."/>
            <person name="Williams K.H."/>
            <person name="Hubbard S.S."/>
            <person name="Banfield J.F."/>
        </authorList>
    </citation>
    <scope>NUCLEOTIDE SEQUENCE [LARGE SCALE GENOMIC DNA]</scope>
</reference>
<protein>
    <submittedName>
        <fullName evidence="1">Uncharacterized protein</fullName>
    </submittedName>
</protein>
<dbReference type="EMBL" id="MHVJ01000013">
    <property type="protein sequence ID" value="OHA91370.1"/>
    <property type="molecule type" value="Genomic_DNA"/>
</dbReference>
<evidence type="ECO:0000313" key="2">
    <source>
        <dbReference type="Proteomes" id="UP000178612"/>
    </source>
</evidence>